<feature type="compositionally biased region" description="Basic and acidic residues" evidence="1">
    <location>
        <begin position="77"/>
        <end position="86"/>
    </location>
</feature>
<dbReference type="Pfam" id="PF06945">
    <property type="entry name" value="DUF1289"/>
    <property type="match status" value="1"/>
</dbReference>
<gene>
    <name evidence="2" type="ORF">SAMN04515678_11738</name>
</gene>
<evidence type="ECO:0000313" key="2">
    <source>
        <dbReference type="EMBL" id="SFE80943.1"/>
    </source>
</evidence>
<dbReference type="EMBL" id="FOMS01000017">
    <property type="protein sequence ID" value="SFE80943.1"/>
    <property type="molecule type" value="Genomic_DNA"/>
</dbReference>
<dbReference type="AlphaFoldDB" id="A0A1I2DKY7"/>
<feature type="region of interest" description="Disordered" evidence="1">
    <location>
        <begin position="62"/>
        <end position="86"/>
    </location>
</feature>
<feature type="compositionally biased region" description="Basic residues" evidence="1">
    <location>
        <begin position="64"/>
        <end position="76"/>
    </location>
</feature>
<dbReference type="InterPro" id="IPR010710">
    <property type="entry name" value="DUF1289"/>
</dbReference>
<dbReference type="OrthoDB" id="9811423at2"/>
<keyword evidence="3" id="KW-1185">Reference proteome</keyword>
<accession>A0A1I2DKY7</accession>
<reference evidence="2 3" key="1">
    <citation type="submission" date="2016-10" db="EMBL/GenBank/DDBJ databases">
        <authorList>
            <person name="Varghese N."/>
            <person name="Submissions S."/>
        </authorList>
    </citation>
    <scope>NUCLEOTIDE SEQUENCE [LARGE SCALE GENOMIC DNA]</scope>
    <source>
        <strain evidence="3">YIM D21,KCTC 23444,ACCC 10710</strain>
    </source>
</reference>
<dbReference type="Proteomes" id="UP000325289">
    <property type="component" value="Unassembled WGS sequence"/>
</dbReference>
<dbReference type="PANTHER" id="PTHR35175:SF2">
    <property type="entry name" value="DUF1289 DOMAIN-CONTAINING PROTEIN"/>
    <property type="match status" value="1"/>
</dbReference>
<proteinExistence type="predicted"/>
<organism evidence="2 3">
    <name type="scientific">Roseivivax sediminis</name>
    <dbReference type="NCBI Taxonomy" id="936889"/>
    <lineage>
        <taxon>Bacteria</taxon>
        <taxon>Pseudomonadati</taxon>
        <taxon>Pseudomonadota</taxon>
        <taxon>Alphaproteobacteria</taxon>
        <taxon>Rhodobacterales</taxon>
        <taxon>Roseobacteraceae</taxon>
        <taxon>Roseivivax</taxon>
    </lineage>
</organism>
<dbReference type="PANTHER" id="PTHR35175">
    <property type="entry name" value="DUF1289 DOMAIN-CONTAINING PROTEIN"/>
    <property type="match status" value="1"/>
</dbReference>
<evidence type="ECO:0008006" key="4">
    <source>
        <dbReference type="Google" id="ProtNLM"/>
    </source>
</evidence>
<evidence type="ECO:0000256" key="1">
    <source>
        <dbReference type="SAM" id="MobiDB-lite"/>
    </source>
</evidence>
<name>A0A1I2DKY7_9RHOB</name>
<evidence type="ECO:0000313" key="3">
    <source>
        <dbReference type="Proteomes" id="UP000325289"/>
    </source>
</evidence>
<sequence>MSDEVWSRKEVESPCVKICVIEPESRLCTGCLRSIEEISTWSLLDNEERRRIVAELPGRAGQLTRRRGGRAARRAARREAQEQKPE</sequence>
<protein>
    <recommendedName>
        <fullName evidence="4">DUF1289 domain-containing protein</fullName>
    </recommendedName>
</protein>
<dbReference type="RefSeq" id="WP_149758335.1">
    <property type="nucleotide sequence ID" value="NZ_FOMS01000017.1"/>
</dbReference>